<dbReference type="InterPro" id="IPR011330">
    <property type="entry name" value="Glyco_hydro/deAcase_b/a-brl"/>
</dbReference>
<comment type="subcellular location">
    <subcellularLocation>
        <location evidence="1">Secreted</location>
    </subcellularLocation>
</comment>
<dbReference type="PROSITE" id="PS51677">
    <property type="entry name" value="NODB"/>
    <property type="match status" value="1"/>
</dbReference>
<dbReference type="PANTHER" id="PTHR34216">
    <property type="match status" value="1"/>
</dbReference>
<evidence type="ECO:0000256" key="1">
    <source>
        <dbReference type="ARBA" id="ARBA00004613"/>
    </source>
</evidence>
<dbReference type="CDD" id="cd10918">
    <property type="entry name" value="CE4_NodB_like_5s_6s"/>
    <property type="match status" value="1"/>
</dbReference>
<dbReference type="EMBL" id="JAEQNB010000007">
    <property type="protein sequence ID" value="MBL0388843.1"/>
    <property type="molecule type" value="Genomic_DNA"/>
</dbReference>
<feature type="domain" description="NodB homology" evidence="3">
    <location>
        <begin position="52"/>
        <end position="211"/>
    </location>
</feature>
<evidence type="ECO:0000259" key="3">
    <source>
        <dbReference type="PROSITE" id="PS51677"/>
    </source>
</evidence>
<reference evidence="4 5" key="1">
    <citation type="submission" date="2021-01" db="EMBL/GenBank/DDBJ databases">
        <title>Tumebacillus sp. strain ITR2 16S ribosomal RNA gene Genome sequencing and assembly.</title>
        <authorList>
            <person name="Kang M."/>
        </authorList>
    </citation>
    <scope>NUCLEOTIDE SEQUENCE [LARGE SCALE GENOMIC DNA]</scope>
    <source>
        <strain evidence="4 5">ITR2</strain>
    </source>
</reference>
<organism evidence="4 5">
    <name type="scientific">Tumebacillus amylolyticus</name>
    <dbReference type="NCBI Taxonomy" id="2801339"/>
    <lineage>
        <taxon>Bacteria</taxon>
        <taxon>Bacillati</taxon>
        <taxon>Bacillota</taxon>
        <taxon>Bacilli</taxon>
        <taxon>Bacillales</taxon>
        <taxon>Alicyclobacillaceae</taxon>
        <taxon>Tumebacillus</taxon>
    </lineage>
</organism>
<protein>
    <submittedName>
        <fullName evidence="4">Polysaccharide deacetylase family protein</fullName>
    </submittedName>
</protein>
<keyword evidence="5" id="KW-1185">Reference proteome</keyword>
<proteinExistence type="predicted"/>
<dbReference type="SUPFAM" id="SSF88713">
    <property type="entry name" value="Glycoside hydrolase/deacetylase"/>
    <property type="match status" value="1"/>
</dbReference>
<dbReference type="InterPro" id="IPR002509">
    <property type="entry name" value="NODB_dom"/>
</dbReference>
<dbReference type="PANTHER" id="PTHR34216:SF3">
    <property type="entry name" value="POLY-BETA-1,6-N-ACETYL-D-GLUCOSAMINE N-DEACETYLASE"/>
    <property type="match status" value="1"/>
</dbReference>
<dbReference type="Gene3D" id="3.20.20.370">
    <property type="entry name" value="Glycoside hydrolase/deacetylase"/>
    <property type="match status" value="1"/>
</dbReference>
<keyword evidence="2" id="KW-0732">Signal</keyword>
<comment type="caution">
    <text evidence="4">The sequence shown here is derived from an EMBL/GenBank/DDBJ whole genome shotgun (WGS) entry which is preliminary data.</text>
</comment>
<evidence type="ECO:0000256" key="2">
    <source>
        <dbReference type="ARBA" id="ARBA00022729"/>
    </source>
</evidence>
<dbReference type="Proteomes" id="UP000602284">
    <property type="component" value="Unassembled WGS sequence"/>
</dbReference>
<dbReference type="InterPro" id="IPR051398">
    <property type="entry name" value="Polysacch_Deacetylase"/>
</dbReference>
<name>A0ABS1JGX5_9BACL</name>
<gene>
    <name evidence="4" type="ORF">JJB07_19760</name>
</gene>
<dbReference type="Pfam" id="PF01522">
    <property type="entry name" value="Polysacc_deac_1"/>
    <property type="match status" value="1"/>
</dbReference>
<evidence type="ECO:0000313" key="5">
    <source>
        <dbReference type="Proteomes" id="UP000602284"/>
    </source>
</evidence>
<evidence type="ECO:0000313" key="4">
    <source>
        <dbReference type="EMBL" id="MBL0388843.1"/>
    </source>
</evidence>
<sequence length="211" mass="23856">MYHSISKPGQGLSVSPKDFDAQIEWLVDNGYTPITLGQLKRYWDGEFNVQGKVVVITFDDGYLDNYTDAYPILLKYHAPATIFVITDSIKRDNHMKWSQMQEMHKHGIEFGSHMVYHSNFLHTSHDQIAWELKMSKKDLEAGLNSPVTTFCYPGGGLIPEASDLVREAGYTMAVTTRDTLADRSEDHLLLSRVRVVGGESLQEFASKLQTP</sequence>
<accession>A0ABS1JGX5</accession>